<protein>
    <submittedName>
        <fullName evidence="2">Large subunit ribosomal protein L7A</fullName>
    </submittedName>
</protein>
<dbReference type="AlphaFoldDB" id="A0A4R7K7S2"/>
<dbReference type="PRINTS" id="PR00884">
    <property type="entry name" value="RIBOSOMALHS6"/>
</dbReference>
<feature type="domain" description="Ribosomal protein eL8/eL30/eS12/Gadd45" evidence="1">
    <location>
        <begin position="8"/>
        <end position="78"/>
    </location>
</feature>
<dbReference type="Proteomes" id="UP000295325">
    <property type="component" value="Unassembled WGS sequence"/>
</dbReference>
<comment type="caution">
    <text evidence="2">The sequence shown here is derived from an EMBL/GenBank/DDBJ whole genome shotgun (WGS) entry which is preliminary data.</text>
</comment>
<name>A0A4R7K7S2_9CLOT</name>
<dbReference type="SUPFAM" id="SSF55315">
    <property type="entry name" value="L30e-like"/>
    <property type="match status" value="1"/>
</dbReference>
<dbReference type="OrthoDB" id="2353623at2"/>
<dbReference type="GO" id="GO:0005840">
    <property type="term" value="C:ribosome"/>
    <property type="evidence" value="ECO:0007669"/>
    <property type="project" value="UniProtKB-KW"/>
</dbReference>
<dbReference type="EMBL" id="SOAZ01000040">
    <property type="protein sequence ID" value="TDT46024.1"/>
    <property type="molecule type" value="Genomic_DNA"/>
</dbReference>
<evidence type="ECO:0000259" key="1">
    <source>
        <dbReference type="Pfam" id="PF01248"/>
    </source>
</evidence>
<evidence type="ECO:0000313" key="2">
    <source>
        <dbReference type="EMBL" id="TDT46024.1"/>
    </source>
</evidence>
<reference evidence="2 3" key="1">
    <citation type="submission" date="2019-03" db="EMBL/GenBank/DDBJ databases">
        <title>Genomic Encyclopedia of Type Strains, Phase IV (KMG-IV): sequencing the most valuable type-strain genomes for metagenomic binning, comparative biology and taxonomic classification.</title>
        <authorList>
            <person name="Goeker M."/>
        </authorList>
    </citation>
    <scope>NUCLEOTIDE SEQUENCE [LARGE SCALE GENOMIC DNA]</scope>
    <source>
        <strain evidence="2 3">DSM 24455</strain>
    </source>
</reference>
<keyword evidence="2" id="KW-0689">Ribosomal protein</keyword>
<keyword evidence="2" id="KW-0687">Ribonucleoprotein</keyword>
<keyword evidence="3" id="KW-1185">Reference proteome</keyword>
<dbReference type="InterPro" id="IPR029064">
    <property type="entry name" value="Ribosomal_eL30-like_sf"/>
</dbReference>
<gene>
    <name evidence="2" type="ORF">EDD71_14012</name>
</gene>
<evidence type="ECO:0000313" key="3">
    <source>
        <dbReference type="Proteomes" id="UP000295325"/>
    </source>
</evidence>
<dbReference type="RefSeq" id="WP_133629416.1">
    <property type="nucleotide sequence ID" value="NZ_SOAZ01000040.1"/>
</dbReference>
<proteinExistence type="predicted"/>
<dbReference type="Gene3D" id="3.30.1330.30">
    <property type="match status" value="1"/>
</dbReference>
<dbReference type="Pfam" id="PF01248">
    <property type="entry name" value="Ribosomal_L7Ae"/>
    <property type="match status" value="1"/>
</dbReference>
<accession>A0A4R7K7S2</accession>
<sequence length="80" mass="8415">MNIKLPEKRVVGAKQSLKAIKSGNAKIVYVADDADPKIINPIVEACQQTGVELVHIETMQRLGALCGIDVGAAAACVVND</sequence>
<dbReference type="InterPro" id="IPR004038">
    <property type="entry name" value="Ribosomal_eL8/eL30/eS12/Gad45"/>
</dbReference>
<organism evidence="2 3">
    <name type="scientific">Fonticella tunisiensis</name>
    <dbReference type="NCBI Taxonomy" id="1096341"/>
    <lineage>
        <taxon>Bacteria</taxon>
        <taxon>Bacillati</taxon>
        <taxon>Bacillota</taxon>
        <taxon>Clostridia</taxon>
        <taxon>Eubacteriales</taxon>
        <taxon>Clostridiaceae</taxon>
        <taxon>Fonticella</taxon>
    </lineage>
</organism>